<evidence type="ECO:0000313" key="2">
    <source>
        <dbReference type="Proteomes" id="UP000075880"/>
    </source>
</evidence>
<dbReference type="EnsemblMetazoa" id="ENSAATROPT015612">
    <property type="protein sequence ID" value="ENSAATROPP013874"/>
    <property type="gene ID" value="ENSAATROPG012741"/>
</dbReference>
<accession>A0AAG5DSW2</accession>
<keyword evidence="2" id="KW-1185">Reference proteome</keyword>
<protein>
    <submittedName>
        <fullName evidence="1">Uncharacterized protein</fullName>
    </submittedName>
</protein>
<organism evidence="1 2">
    <name type="scientific">Anopheles atroparvus</name>
    <name type="common">European mosquito</name>
    <dbReference type="NCBI Taxonomy" id="41427"/>
    <lineage>
        <taxon>Eukaryota</taxon>
        <taxon>Metazoa</taxon>
        <taxon>Ecdysozoa</taxon>
        <taxon>Arthropoda</taxon>
        <taxon>Hexapoda</taxon>
        <taxon>Insecta</taxon>
        <taxon>Pterygota</taxon>
        <taxon>Neoptera</taxon>
        <taxon>Endopterygota</taxon>
        <taxon>Diptera</taxon>
        <taxon>Nematocera</taxon>
        <taxon>Culicoidea</taxon>
        <taxon>Culicidae</taxon>
        <taxon>Anophelinae</taxon>
        <taxon>Anopheles</taxon>
    </lineage>
</organism>
<evidence type="ECO:0000313" key="1">
    <source>
        <dbReference type="EnsemblMetazoa" id="ENSAATROPP013874"/>
    </source>
</evidence>
<proteinExistence type="predicted"/>
<sequence length="69" mass="7974">CDQLLTNICGRYLTIVSFDHISQLTTPKCSPRSSKLPIFVSRSLVAPQFLFRSVPLEKLKHWKINFNHC</sequence>
<dbReference type="AlphaFoldDB" id="A0AAG5DSW2"/>
<dbReference type="Proteomes" id="UP000075880">
    <property type="component" value="Unassembled WGS sequence"/>
</dbReference>
<name>A0AAG5DSW2_ANOAO</name>
<reference evidence="1" key="1">
    <citation type="submission" date="2024-04" db="UniProtKB">
        <authorList>
            <consortium name="EnsemblMetazoa"/>
        </authorList>
    </citation>
    <scope>IDENTIFICATION</scope>
    <source>
        <strain evidence="1">EBRO</strain>
    </source>
</reference>